<name>A0A368VMW4_9BACL</name>
<dbReference type="Gene3D" id="3.30.565.10">
    <property type="entry name" value="Histidine kinase-like ATPase, C-terminal domain"/>
    <property type="match status" value="1"/>
</dbReference>
<evidence type="ECO:0000256" key="3">
    <source>
        <dbReference type="ARBA" id="ARBA00022553"/>
    </source>
</evidence>
<feature type="transmembrane region" description="Helical" evidence="7">
    <location>
        <begin position="271"/>
        <end position="289"/>
    </location>
</feature>
<dbReference type="CDD" id="cd06225">
    <property type="entry name" value="HAMP"/>
    <property type="match status" value="1"/>
</dbReference>
<evidence type="ECO:0000259" key="8">
    <source>
        <dbReference type="PROSITE" id="PS50885"/>
    </source>
</evidence>
<dbReference type="InterPro" id="IPR003594">
    <property type="entry name" value="HATPase_dom"/>
</dbReference>
<keyword evidence="7" id="KW-1133">Transmembrane helix</keyword>
<keyword evidence="3" id="KW-0597">Phosphoprotein</keyword>
<dbReference type="SUPFAM" id="SSF158472">
    <property type="entry name" value="HAMP domain-like"/>
    <property type="match status" value="1"/>
</dbReference>
<accession>A0A368VMW4</accession>
<dbReference type="Pfam" id="PF00672">
    <property type="entry name" value="HAMP"/>
    <property type="match status" value="1"/>
</dbReference>
<comment type="caution">
    <text evidence="9">The sequence shown here is derived from an EMBL/GenBank/DDBJ whole genome shotgun (WGS) entry which is preliminary data.</text>
</comment>
<dbReference type="InterPro" id="IPR010559">
    <property type="entry name" value="Sig_transdc_His_kin_internal"/>
</dbReference>
<dbReference type="InterPro" id="IPR003660">
    <property type="entry name" value="HAMP_dom"/>
</dbReference>
<organism evidence="9 10">
    <name type="scientific">Paenibacillus prosopidis</name>
    <dbReference type="NCBI Taxonomy" id="630520"/>
    <lineage>
        <taxon>Bacteria</taxon>
        <taxon>Bacillati</taxon>
        <taxon>Bacillota</taxon>
        <taxon>Bacilli</taxon>
        <taxon>Bacillales</taxon>
        <taxon>Paenibacillaceae</taxon>
        <taxon>Paenibacillus</taxon>
    </lineage>
</organism>
<protein>
    <submittedName>
        <fullName evidence="9">Two-component system sensor histidine kinase YesM</fullName>
    </submittedName>
</protein>
<dbReference type="SUPFAM" id="SSF55874">
    <property type="entry name" value="ATPase domain of HSP90 chaperone/DNA topoisomerase II/histidine kinase"/>
    <property type="match status" value="1"/>
</dbReference>
<dbReference type="Gene3D" id="3.30.450.20">
    <property type="entry name" value="PAS domain"/>
    <property type="match status" value="1"/>
</dbReference>
<evidence type="ECO:0000256" key="5">
    <source>
        <dbReference type="ARBA" id="ARBA00022777"/>
    </source>
</evidence>
<dbReference type="PANTHER" id="PTHR34220">
    <property type="entry name" value="SENSOR HISTIDINE KINASE YPDA"/>
    <property type="match status" value="1"/>
</dbReference>
<evidence type="ECO:0000313" key="9">
    <source>
        <dbReference type="EMBL" id="RCW43059.1"/>
    </source>
</evidence>
<keyword evidence="4" id="KW-0808">Transferase</keyword>
<dbReference type="InterPro" id="IPR036890">
    <property type="entry name" value="HATPase_C_sf"/>
</dbReference>
<dbReference type="AlphaFoldDB" id="A0A368VMW4"/>
<dbReference type="PROSITE" id="PS50885">
    <property type="entry name" value="HAMP"/>
    <property type="match status" value="1"/>
</dbReference>
<dbReference type="RefSeq" id="WP_245976509.1">
    <property type="nucleotide sequence ID" value="NZ_QPJD01000014.1"/>
</dbReference>
<keyword evidence="5 9" id="KW-0418">Kinase</keyword>
<sequence length="561" mass="65251">MKMVTAFSLVIAPLIIFLYYITLYSMDVVRVQVAQSNQNLLSTYVQQMDQSISNITSYLYKQILNDTDLKTLGLYEFGSGAFDLSQVSTIKKMNQELNNHPVAGALFVYHKDSDHFIVSYRDRTVYQSLDALKQHMSFKEFNTPWIIIPYESNYALTKIVSFDSKVFIGAWIPLLSLTEIIQPFRFGQEGDIFLISNDGIPLTRSSLSEAGLNRLQQTLRENVQSYKVLKDPHTGVNRLTLWKRLEKSDLHLVISIPEKNVLLQLPFYKKVIYIIPLVCLVILCLYFIMMRNILLVPMNHLLTGMRKMVRGDLQVKLQENHSSEFSFLIKTFNQMVADIRDLKINMYEDRIKVQEAEFKHLQAQINPHFYLNTLNIIYNSAVLKDFETVKTISLHLADYFRFRIRTNRDEVCLEEEIAFVEGYLTIQKLRFMELLSYTIDMDSTFLDHRLPPLIVQPFVENCIIHGFKGDIEHLHIHIEVKPSRSDPDHYFEIVVTDNGIGFPSNQLELMNQITYFTGSTDSHIGLWNVYHRLQMKYNNRASIRFQNEEPQGAAVIVKIPL</sequence>
<evidence type="ECO:0000313" key="10">
    <source>
        <dbReference type="Proteomes" id="UP000252415"/>
    </source>
</evidence>
<gene>
    <name evidence="9" type="ORF">DFP97_114123</name>
</gene>
<dbReference type="SMART" id="SM00304">
    <property type="entry name" value="HAMP"/>
    <property type="match status" value="1"/>
</dbReference>
<dbReference type="Proteomes" id="UP000252415">
    <property type="component" value="Unassembled WGS sequence"/>
</dbReference>
<evidence type="ECO:0000256" key="2">
    <source>
        <dbReference type="ARBA" id="ARBA00022475"/>
    </source>
</evidence>
<dbReference type="GO" id="GO:0000155">
    <property type="term" value="F:phosphorelay sensor kinase activity"/>
    <property type="evidence" value="ECO:0007669"/>
    <property type="project" value="InterPro"/>
</dbReference>
<feature type="transmembrane region" description="Helical" evidence="7">
    <location>
        <begin position="6"/>
        <end position="26"/>
    </location>
</feature>
<evidence type="ECO:0000256" key="7">
    <source>
        <dbReference type="SAM" id="Phobius"/>
    </source>
</evidence>
<keyword evidence="6 7" id="KW-0472">Membrane</keyword>
<dbReference type="EMBL" id="QPJD01000014">
    <property type="protein sequence ID" value="RCW43059.1"/>
    <property type="molecule type" value="Genomic_DNA"/>
</dbReference>
<evidence type="ECO:0000256" key="6">
    <source>
        <dbReference type="ARBA" id="ARBA00023136"/>
    </source>
</evidence>
<dbReference type="PANTHER" id="PTHR34220:SF7">
    <property type="entry name" value="SENSOR HISTIDINE KINASE YPDA"/>
    <property type="match status" value="1"/>
</dbReference>
<keyword evidence="10" id="KW-1185">Reference proteome</keyword>
<reference evidence="9 10" key="1">
    <citation type="submission" date="2018-07" db="EMBL/GenBank/DDBJ databases">
        <title>Genomic Encyclopedia of Type Strains, Phase III (KMG-III): the genomes of soil and plant-associated and newly described type strains.</title>
        <authorList>
            <person name="Whitman W."/>
        </authorList>
    </citation>
    <scope>NUCLEOTIDE SEQUENCE [LARGE SCALE GENOMIC DNA]</scope>
    <source>
        <strain evidence="9 10">CECT 7506</strain>
    </source>
</reference>
<keyword evidence="2" id="KW-1003">Cell membrane</keyword>
<dbReference type="InterPro" id="IPR050640">
    <property type="entry name" value="Bact_2-comp_sensor_kinase"/>
</dbReference>
<dbReference type="Pfam" id="PF02518">
    <property type="entry name" value="HATPase_c"/>
    <property type="match status" value="1"/>
</dbReference>
<comment type="subcellular location">
    <subcellularLocation>
        <location evidence="1">Cell membrane</location>
        <topology evidence="1">Multi-pass membrane protein</topology>
    </subcellularLocation>
</comment>
<keyword evidence="7" id="KW-0812">Transmembrane</keyword>
<proteinExistence type="predicted"/>
<dbReference type="CDD" id="cd18774">
    <property type="entry name" value="PDC2_HK_sensor"/>
    <property type="match status" value="1"/>
</dbReference>
<evidence type="ECO:0000256" key="4">
    <source>
        <dbReference type="ARBA" id="ARBA00022679"/>
    </source>
</evidence>
<dbReference type="GO" id="GO:0005886">
    <property type="term" value="C:plasma membrane"/>
    <property type="evidence" value="ECO:0007669"/>
    <property type="project" value="UniProtKB-SubCell"/>
</dbReference>
<feature type="domain" description="HAMP" evidence="8">
    <location>
        <begin position="292"/>
        <end position="344"/>
    </location>
</feature>
<dbReference type="Gene3D" id="6.10.340.10">
    <property type="match status" value="1"/>
</dbReference>
<evidence type="ECO:0000256" key="1">
    <source>
        <dbReference type="ARBA" id="ARBA00004651"/>
    </source>
</evidence>
<dbReference type="Pfam" id="PF06580">
    <property type="entry name" value="His_kinase"/>
    <property type="match status" value="1"/>
</dbReference>